<reference evidence="2 3" key="1">
    <citation type="submission" date="2020-03" db="EMBL/GenBank/DDBJ databases">
        <title>Sequencing the genomes of 1000 actinobacteria strains.</title>
        <authorList>
            <person name="Klenk H.-P."/>
        </authorList>
    </citation>
    <scope>NUCLEOTIDE SEQUENCE [LARGE SCALE GENOMIC DNA]</scope>
    <source>
        <strain evidence="2 3">DSM 16403</strain>
    </source>
</reference>
<evidence type="ECO:0000259" key="1">
    <source>
        <dbReference type="Pfam" id="PF22513"/>
    </source>
</evidence>
<evidence type="ECO:0000313" key="2">
    <source>
        <dbReference type="EMBL" id="NJC22590.1"/>
    </source>
</evidence>
<proteinExistence type="predicted"/>
<dbReference type="EMBL" id="JAATJL010000001">
    <property type="protein sequence ID" value="NJC22590.1"/>
    <property type="molecule type" value="Genomic_DNA"/>
</dbReference>
<feature type="domain" description="Antitoxin FitA-like ribbon-helix-helix" evidence="1">
    <location>
        <begin position="2"/>
        <end position="38"/>
    </location>
</feature>
<protein>
    <submittedName>
        <fullName evidence="2">Plasmid stability protein</fullName>
    </submittedName>
</protein>
<dbReference type="SUPFAM" id="SSF47598">
    <property type="entry name" value="Ribbon-helix-helix"/>
    <property type="match status" value="1"/>
</dbReference>
<evidence type="ECO:0000313" key="3">
    <source>
        <dbReference type="Proteomes" id="UP000547458"/>
    </source>
</evidence>
<keyword evidence="3" id="KW-1185">Reference proteome</keyword>
<comment type="caution">
    <text evidence="2">The sequence shown here is derived from an EMBL/GenBank/DDBJ whole genome shotgun (WGS) entry which is preliminary data.</text>
</comment>
<dbReference type="Pfam" id="PF22513">
    <property type="entry name" value="FitA-like_RHH"/>
    <property type="match status" value="1"/>
</dbReference>
<organism evidence="2 3">
    <name type="scientific">Arthrobacter pigmenti</name>
    <dbReference type="NCBI Taxonomy" id="271432"/>
    <lineage>
        <taxon>Bacteria</taxon>
        <taxon>Bacillati</taxon>
        <taxon>Actinomycetota</taxon>
        <taxon>Actinomycetes</taxon>
        <taxon>Micrococcales</taxon>
        <taxon>Micrococcaceae</taxon>
        <taxon>Arthrobacter</taxon>
    </lineage>
</organism>
<dbReference type="GO" id="GO:0006355">
    <property type="term" value="P:regulation of DNA-templated transcription"/>
    <property type="evidence" value="ECO:0007669"/>
    <property type="project" value="InterPro"/>
</dbReference>
<dbReference type="InterPro" id="IPR010985">
    <property type="entry name" value="Ribbon_hlx_hlx"/>
</dbReference>
<dbReference type="Proteomes" id="UP000547458">
    <property type="component" value="Unassembled WGS sequence"/>
</dbReference>
<dbReference type="RefSeq" id="WP_167993278.1">
    <property type="nucleotide sequence ID" value="NZ_JAATJL010000001.1"/>
</dbReference>
<name>A0A846RLT2_9MICC</name>
<gene>
    <name evidence="2" type="ORF">BJ994_001666</name>
</gene>
<dbReference type="AlphaFoldDB" id="A0A846RLT2"/>
<dbReference type="InterPro" id="IPR053853">
    <property type="entry name" value="FitA-like_RHH"/>
</dbReference>
<accession>A0A846RLT2</accession>
<sequence>MPNISIRDVDQHTADEIKRIAASNGRSMQVELRLLLRRFADLPWESQLANYPVAMIPLPRWYTDLQRTSIDFVRLSPALLPPRRSAFRLLDLPAQSRDAHAQQKVAA</sequence>